<protein>
    <submittedName>
        <fullName evidence="1">Uncharacterized protein</fullName>
    </submittedName>
</protein>
<dbReference type="Proteomes" id="UP000475928">
    <property type="component" value="Unassembled WGS sequence"/>
</dbReference>
<evidence type="ECO:0000313" key="2">
    <source>
        <dbReference type="Proteomes" id="UP000475928"/>
    </source>
</evidence>
<dbReference type="InterPro" id="IPR016181">
    <property type="entry name" value="Acyl_CoA_acyltransferase"/>
</dbReference>
<evidence type="ECO:0000313" key="1">
    <source>
        <dbReference type="EMBL" id="GFH40140.1"/>
    </source>
</evidence>
<dbReference type="EMBL" id="BLLH01000002">
    <property type="protein sequence ID" value="GFH40140.1"/>
    <property type="molecule type" value="Genomic_DNA"/>
</dbReference>
<dbReference type="RefSeq" id="WP_172355414.1">
    <property type="nucleotide sequence ID" value="NZ_BLLH01000002.1"/>
</dbReference>
<dbReference type="Gene3D" id="3.40.630.30">
    <property type="match status" value="1"/>
</dbReference>
<organism evidence="1 2">
    <name type="scientific">Pseudolactococcus insecticola</name>
    <dbReference type="NCBI Taxonomy" id="2709158"/>
    <lineage>
        <taxon>Bacteria</taxon>
        <taxon>Bacillati</taxon>
        <taxon>Bacillota</taxon>
        <taxon>Bacilli</taxon>
        <taxon>Lactobacillales</taxon>
        <taxon>Streptococcaceae</taxon>
        <taxon>Pseudolactococcus</taxon>
    </lineage>
</organism>
<gene>
    <name evidence="1" type="ORF">Hs20B_05380</name>
</gene>
<dbReference type="AlphaFoldDB" id="A0A6A0B493"/>
<accession>A0A6A0B493</accession>
<comment type="caution">
    <text evidence="1">The sequence shown here is derived from an EMBL/GenBank/DDBJ whole genome shotgun (WGS) entry which is preliminary data.</text>
</comment>
<sequence>MPKLTFRPIHFDDIAKYEAYFAEHAPKNRWYNLQHLYIMRHRHHTEIAFSEHAIYLKSKIEGKHYFHKPIYDDVNSESICQDELDRYAKKHHLESFHLAV</sequence>
<reference evidence="1 2" key="1">
    <citation type="submission" date="2020-02" db="EMBL/GenBank/DDBJ databases">
        <title>Draft genome sequence of Lactococcus sp. Hs20B0-1.</title>
        <authorList>
            <person name="Noda S."/>
            <person name="Yuki M."/>
            <person name="Ohkuma M."/>
        </authorList>
    </citation>
    <scope>NUCLEOTIDE SEQUENCE [LARGE SCALE GENOMIC DNA]</scope>
    <source>
        <strain evidence="1 2">Hs20B0-1</strain>
    </source>
</reference>
<name>A0A6A0B493_9LACT</name>
<proteinExistence type="predicted"/>
<keyword evidence="2" id="KW-1185">Reference proteome</keyword>
<dbReference type="SUPFAM" id="SSF55729">
    <property type="entry name" value="Acyl-CoA N-acyltransferases (Nat)"/>
    <property type="match status" value="1"/>
</dbReference>